<proteinExistence type="predicted"/>
<dbReference type="InterPro" id="IPR021074">
    <property type="entry name" value="Formate_DH_dsu"/>
</dbReference>
<dbReference type="RefSeq" id="WP_149893044.1">
    <property type="nucleotide sequence ID" value="NZ_JBHUFA010000004.1"/>
</dbReference>
<name>A0ABW4JWW4_9HYPH</name>
<evidence type="ECO:0000313" key="1">
    <source>
        <dbReference type="EMBL" id="MFD1696037.1"/>
    </source>
</evidence>
<sequence length="67" mass="7577">MSPEKMVYMANQIATFFKSQRGSDQAERIAAHLKDFWEPRMREQLIAHVETGGAGLDATVIEAARRL</sequence>
<organism evidence="1 2">
    <name type="scientific">Roseibium aestuarii</name>
    <dbReference type="NCBI Taxonomy" id="2600299"/>
    <lineage>
        <taxon>Bacteria</taxon>
        <taxon>Pseudomonadati</taxon>
        <taxon>Pseudomonadota</taxon>
        <taxon>Alphaproteobacteria</taxon>
        <taxon>Hyphomicrobiales</taxon>
        <taxon>Stappiaceae</taxon>
        <taxon>Roseibium</taxon>
    </lineage>
</organism>
<keyword evidence="2" id="KW-1185">Reference proteome</keyword>
<gene>
    <name evidence="1" type="ORF">ACFSC7_10970</name>
</gene>
<dbReference type="Pfam" id="PF11390">
    <property type="entry name" value="FdsD"/>
    <property type="match status" value="1"/>
</dbReference>
<reference evidence="2" key="1">
    <citation type="journal article" date="2019" name="Int. J. Syst. Evol. Microbiol.">
        <title>The Global Catalogue of Microorganisms (GCM) 10K type strain sequencing project: providing services to taxonomists for standard genome sequencing and annotation.</title>
        <authorList>
            <consortium name="The Broad Institute Genomics Platform"/>
            <consortium name="The Broad Institute Genome Sequencing Center for Infectious Disease"/>
            <person name="Wu L."/>
            <person name="Ma J."/>
        </authorList>
    </citation>
    <scope>NUCLEOTIDE SEQUENCE [LARGE SCALE GENOMIC DNA]</scope>
    <source>
        <strain evidence="2">JCM 3369</strain>
    </source>
</reference>
<accession>A0ABW4JWW4</accession>
<evidence type="ECO:0000313" key="2">
    <source>
        <dbReference type="Proteomes" id="UP001597327"/>
    </source>
</evidence>
<protein>
    <submittedName>
        <fullName evidence="1">Formate dehydrogenase subunit delta</fullName>
    </submittedName>
</protein>
<dbReference type="Proteomes" id="UP001597327">
    <property type="component" value="Unassembled WGS sequence"/>
</dbReference>
<dbReference type="EMBL" id="JBHUFA010000004">
    <property type="protein sequence ID" value="MFD1696037.1"/>
    <property type="molecule type" value="Genomic_DNA"/>
</dbReference>
<comment type="caution">
    <text evidence="1">The sequence shown here is derived from an EMBL/GenBank/DDBJ whole genome shotgun (WGS) entry which is preliminary data.</text>
</comment>